<feature type="active site" description="Nucleophile" evidence="5">
    <location>
        <position position="22"/>
    </location>
</feature>
<dbReference type="AlphaFoldDB" id="A0A930V0V1"/>
<organism evidence="7 8">
    <name type="scientific">Nocardioides acrostichi</name>
    <dbReference type="NCBI Taxonomy" id="2784339"/>
    <lineage>
        <taxon>Bacteria</taxon>
        <taxon>Bacillati</taxon>
        <taxon>Actinomycetota</taxon>
        <taxon>Actinomycetes</taxon>
        <taxon>Propionibacteriales</taxon>
        <taxon>Nocardioidaceae</taxon>
        <taxon>Nocardioides</taxon>
    </lineage>
</organism>
<keyword evidence="4" id="KW-0904">Protein phosphatase</keyword>
<dbReference type="SMART" id="SM00226">
    <property type="entry name" value="LMWPc"/>
    <property type="match status" value="1"/>
</dbReference>
<evidence type="ECO:0000256" key="1">
    <source>
        <dbReference type="ARBA" id="ARBA00011063"/>
    </source>
</evidence>
<proteinExistence type="inferred from homology"/>
<gene>
    <name evidence="7" type="ORF">ISG29_05705</name>
</gene>
<reference evidence="7" key="1">
    <citation type="submission" date="2020-11" db="EMBL/GenBank/DDBJ databases">
        <title>Nocardioides sp. CBS4Y-1, whole genome shotgun sequence.</title>
        <authorList>
            <person name="Tuo L."/>
        </authorList>
    </citation>
    <scope>NUCLEOTIDE SEQUENCE</scope>
    <source>
        <strain evidence="7">CBS4Y-1</strain>
    </source>
</reference>
<keyword evidence="8" id="KW-1185">Reference proteome</keyword>
<evidence type="ECO:0000313" key="8">
    <source>
        <dbReference type="Proteomes" id="UP000656804"/>
    </source>
</evidence>
<dbReference type="Gene3D" id="3.40.50.2300">
    <property type="match status" value="1"/>
</dbReference>
<dbReference type="Proteomes" id="UP000656804">
    <property type="component" value="Unassembled WGS sequence"/>
</dbReference>
<name>A0A930V0V1_9ACTN</name>
<evidence type="ECO:0000256" key="5">
    <source>
        <dbReference type="PIRSR" id="PIRSR617867-1"/>
    </source>
</evidence>
<protein>
    <recommendedName>
        <fullName evidence="2">protein-tyrosine-phosphatase</fullName>
        <ecNumber evidence="2">3.1.3.48</ecNumber>
    </recommendedName>
</protein>
<dbReference type="InterPro" id="IPR017867">
    <property type="entry name" value="Tyr_phospatase_low_mol_wt"/>
</dbReference>
<evidence type="ECO:0000313" key="7">
    <source>
        <dbReference type="EMBL" id="MBF4161179.1"/>
    </source>
</evidence>
<feature type="active site" description="Proton donor" evidence="5">
    <location>
        <position position="134"/>
    </location>
</feature>
<evidence type="ECO:0000259" key="6">
    <source>
        <dbReference type="SMART" id="SM00226"/>
    </source>
</evidence>
<evidence type="ECO:0000256" key="2">
    <source>
        <dbReference type="ARBA" id="ARBA00013064"/>
    </source>
</evidence>
<dbReference type="EC" id="3.1.3.48" evidence="2"/>
<comment type="similarity">
    <text evidence="1">Belongs to the low molecular weight phosphotyrosine protein phosphatase family.</text>
</comment>
<evidence type="ECO:0000256" key="4">
    <source>
        <dbReference type="ARBA" id="ARBA00022912"/>
    </source>
</evidence>
<feature type="domain" description="Phosphotyrosine protein phosphatase I" evidence="6">
    <location>
        <begin position="16"/>
        <end position="160"/>
    </location>
</feature>
<dbReference type="PANTHER" id="PTHR11717:SF7">
    <property type="entry name" value="LOW MOLECULAR WEIGHT PHOSPHOTYROSINE PROTEIN PHOSPHATASE"/>
    <property type="match status" value="1"/>
</dbReference>
<dbReference type="CDD" id="cd16343">
    <property type="entry name" value="LMWPTP"/>
    <property type="match status" value="1"/>
</dbReference>
<evidence type="ECO:0000256" key="3">
    <source>
        <dbReference type="ARBA" id="ARBA00022801"/>
    </source>
</evidence>
<dbReference type="InterPro" id="IPR036196">
    <property type="entry name" value="Ptyr_pPase_sf"/>
</dbReference>
<dbReference type="SUPFAM" id="SSF52788">
    <property type="entry name" value="Phosphotyrosine protein phosphatases I"/>
    <property type="match status" value="1"/>
</dbReference>
<dbReference type="InterPro" id="IPR050438">
    <property type="entry name" value="LMW_PTPase"/>
</dbReference>
<dbReference type="EMBL" id="JADIVZ010000002">
    <property type="protein sequence ID" value="MBF4161179.1"/>
    <property type="molecule type" value="Genomic_DNA"/>
</dbReference>
<dbReference type="GO" id="GO:0004725">
    <property type="term" value="F:protein tyrosine phosphatase activity"/>
    <property type="evidence" value="ECO:0007669"/>
    <property type="project" value="UniProtKB-EC"/>
</dbReference>
<comment type="caution">
    <text evidence="7">The sequence shown here is derived from an EMBL/GenBank/DDBJ whole genome shotgun (WGS) entry which is preliminary data.</text>
</comment>
<dbReference type="InterPro" id="IPR023485">
    <property type="entry name" value="Ptyr_pPase"/>
</dbReference>
<dbReference type="PANTHER" id="PTHR11717">
    <property type="entry name" value="LOW MOLECULAR WEIGHT PROTEIN TYROSINE PHOSPHATASE"/>
    <property type="match status" value="1"/>
</dbReference>
<keyword evidence="3" id="KW-0378">Hydrolase</keyword>
<dbReference type="RefSeq" id="WP_194502432.1">
    <property type="nucleotide sequence ID" value="NZ_JADIVZ010000002.1"/>
</dbReference>
<sequence>MTHDRSVPSPRTPGHYRLGLVCLGNICRSPMAEVVLRARVDDAGLAGCVDVDSCGTGGWHVGRPMDERAASVLLAGHYDPSDHRAQQYDDTWPAAHDLLLAMDADNLAELGGRSERVHLFRDHDPIGTGDDVPDPYYGGERGFEEVLAMVERTCATLVAALQREPDLGARP</sequence>
<accession>A0A930V0V1</accession>
<feature type="active site" evidence="5">
    <location>
        <position position="28"/>
    </location>
</feature>
<dbReference type="PRINTS" id="PR00719">
    <property type="entry name" value="LMWPTPASE"/>
</dbReference>
<dbReference type="Pfam" id="PF01451">
    <property type="entry name" value="LMWPc"/>
    <property type="match status" value="1"/>
</dbReference>